<gene>
    <name evidence="6" type="ORF">AB4875_15345</name>
</gene>
<dbReference type="InterPro" id="IPR006260">
    <property type="entry name" value="TonB/TolA_C"/>
</dbReference>
<dbReference type="EMBL" id="JBFRYB010000001">
    <property type="protein sequence ID" value="MEX1666869.1"/>
    <property type="molecule type" value="Genomic_DNA"/>
</dbReference>
<sequence length="327" mass="35380">MNIVEKQPVLGFDYWGIHSDAERRFRKILLNVLGFTCLLFIGLPFWVVDPLSDIEKIQPEEYYLEIIPPAPVPAAVVKPKVAVKPAAPKKPIEVVKEIAPTVSPVADVIPERVDQERNIAAAKKVAAASGVLAFSEQLAMLRDTETQTLVSGKPLRDRGRVMDDLPSTAANVLSTNTRGTNADIVSGENVSDKGSKIDIGSHSTQKIAVANGAMQNLSSSASSAAAGVPQLRSLEEVQLAFDRSKSAFYAIFNRAARKDSTIGAGTVVVSLTIQPDGSVSDASVVSSSFFNPELKSKLLQRVKQIKFESRSVPVFVYDNYPISYVPR</sequence>
<accession>A0ABV3U008</accession>
<feature type="transmembrane region" description="Helical" evidence="5">
    <location>
        <begin position="28"/>
        <end position="48"/>
    </location>
</feature>
<evidence type="ECO:0000256" key="4">
    <source>
        <dbReference type="ARBA" id="ARBA00023136"/>
    </source>
</evidence>
<evidence type="ECO:0000256" key="2">
    <source>
        <dbReference type="ARBA" id="ARBA00022692"/>
    </source>
</evidence>
<comment type="caution">
    <text evidence="6">The sequence shown here is derived from an EMBL/GenBank/DDBJ whole genome shotgun (WGS) entry which is preliminary data.</text>
</comment>
<comment type="subcellular location">
    <subcellularLocation>
        <location evidence="1">Membrane</location>
        <topology evidence="1">Single-pass membrane protein</topology>
    </subcellularLocation>
</comment>
<organism evidence="6 7">
    <name type="scientific">Zhongshania arctica</name>
    <dbReference type="NCBI Taxonomy" id="3238302"/>
    <lineage>
        <taxon>Bacteria</taxon>
        <taxon>Pseudomonadati</taxon>
        <taxon>Pseudomonadota</taxon>
        <taxon>Gammaproteobacteria</taxon>
        <taxon>Cellvibrionales</taxon>
        <taxon>Spongiibacteraceae</taxon>
        <taxon>Zhongshania</taxon>
    </lineage>
</organism>
<keyword evidence="3 5" id="KW-1133">Transmembrane helix</keyword>
<dbReference type="RefSeq" id="WP_368376932.1">
    <property type="nucleotide sequence ID" value="NZ_JBFRYB010000001.1"/>
</dbReference>
<reference evidence="6 7" key="1">
    <citation type="journal article" date="2011" name="Int. J. Syst. Evol. Microbiol.">
        <title>Zhongshania antarctica gen. nov., sp. nov. and Zhongshania guokunii sp. nov., gammaproteobacteria respectively isolated from coastal attached (fast) ice and surface seawater of the Antarctic.</title>
        <authorList>
            <person name="Li H.J."/>
            <person name="Zhang X.Y."/>
            <person name="Chen C.X."/>
            <person name="Zhang Y.J."/>
            <person name="Gao Z.M."/>
            <person name="Yu Y."/>
            <person name="Chen X.L."/>
            <person name="Chen B."/>
            <person name="Zhang Y.Z."/>
        </authorList>
    </citation>
    <scope>NUCLEOTIDE SEQUENCE [LARGE SCALE GENOMIC DNA]</scope>
    <source>
        <strain evidence="6 7">R06B22</strain>
    </source>
</reference>
<evidence type="ECO:0000256" key="1">
    <source>
        <dbReference type="ARBA" id="ARBA00004167"/>
    </source>
</evidence>
<dbReference type="SUPFAM" id="SSF74653">
    <property type="entry name" value="TolA/TonB C-terminal domain"/>
    <property type="match status" value="1"/>
</dbReference>
<evidence type="ECO:0000313" key="6">
    <source>
        <dbReference type="EMBL" id="MEX1666869.1"/>
    </source>
</evidence>
<name>A0ABV3U008_9GAMM</name>
<proteinExistence type="predicted"/>
<evidence type="ECO:0000313" key="7">
    <source>
        <dbReference type="Proteomes" id="UP001557484"/>
    </source>
</evidence>
<dbReference type="InterPro" id="IPR049806">
    <property type="entry name" value="MasK-like_C"/>
</dbReference>
<keyword evidence="7" id="KW-1185">Reference proteome</keyword>
<dbReference type="Proteomes" id="UP001557484">
    <property type="component" value="Unassembled WGS sequence"/>
</dbReference>
<keyword evidence="2 5" id="KW-0812">Transmembrane</keyword>
<dbReference type="Gene3D" id="3.30.1150.10">
    <property type="match status" value="1"/>
</dbReference>
<evidence type="ECO:0000256" key="5">
    <source>
        <dbReference type="SAM" id="Phobius"/>
    </source>
</evidence>
<dbReference type="NCBIfam" id="TIGR01352">
    <property type="entry name" value="tonB_Cterm"/>
    <property type="match status" value="1"/>
</dbReference>
<keyword evidence="4 5" id="KW-0472">Membrane</keyword>
<dbReference type="NCBIfam" id="NF033768">
    <property type="entry name" value="myxo_SS_tail"/>
    <property type="match status" value="1"/>
</dbReference>
<protein>
    <submittedName>
        <fullName evidence="6">TonB family protein</fullName>
    </submittedName>
</protein>
<evidence type="ECO:0000256" key="3">
    <source>
        <dbReference type="ARBA" id="ARBA00022989"/>
    </source>
</evidence>